<protein>
    <submittedName>
        <fullName evidence="6">HemK-related putative methylase</fullName>
    </submittedName>
</protein>
<reference evidence="6 7" key="1">
    <citation type="journal article" date="2013" name="PLoS ONE">
        <title>Assembly-driven community genomics of a hypersaline microbial ecosystem.</title>
        <authorList>
            <person name="Podell S."/>
            <person name="Ugalde J.A."/>
            <person name="Narasingarao P."/>
            <person name="Banfield J.F."/>
            <person name="Heidelberg K.B."/>
            <person name="Allen E.E."/>
        </authorList>
    </citation>
    <scope>NUCLEOTIDE SEQUENCE [LARGE SCALE GENOMIC DNA]</scope>
    <source>
        <strain evidence="7">J07HQW2</strain>
    </source>
</reference>
<gene>
    <name evidence="6" type="ORF">J07HQW2_01535</name>
</gene>
<dbReference type="AlphaFoldDB" id="U1MXA1"/>
<name>U1MXA1_9EURY</name>
<dbReference type="InterPro" id="IPR052190">
    <property type="entry name" value="Euk-Arch_PrmC-MTase"/>
</dbReference>
<dbReference type="STRING" id="1238425.J07HQW2_01535"/>
<dbReference type="GO" id="GO:0008276">
    <property type="term" value="F:protein methyltransferase activity"/>
    <property type="evidence" value="ECO:0007669"/>
    <property type="project" value="TreeGrafter"/>
</dbReference>
<evidence type="ECO:0000256" key="4">
    <source>
        <dbReference type="ARBA" id="ARBA00022691"/>
    </source>
</evidence>
<feature type="domain" description="Methyltransferase small" evidence="5">
    <location>
        <begin position="32"/>
        <end position="123"/>
    </location>
</feature>
<accession>U1MXA1</accession>
<dbReference type="Proteomes" id="UP000030710">
    <property type="component" value="Unassembled WGS sequence"/>
</dbReference>
<dbReference type="GO" id="GO:0003676">
    <property type="term" value="F:nucleic acid binding"/>
    <property type="evidence" value="ECO:0007669"/>
    <property type="project" value="InterPro"/>
</dbReference>
<evidence type="ECO:0000256" key="3">
    <source>
        <dbReference type="ARBA" id="ARBA00022679"/>
    </source>
</evidence>
<evidence type="ECO:0000256" key="2">
    <source>
        <dbReference type="ARBA" id="ARBA00022603"/>
    </source>
</evidence>
<evidence type="ECO:0000313" key="6">
    <source>
        <dbReference type="EMBL" id="ERG95089.1"/>
    </source>
</evidence>
<dbReference type="RefSeq" id="WP_021054578.1">
    <property type="nucleotide sequence ID" value="NZ_KE356561.1"/>
</dbReference>
<dbReference type="EMBL" id="KE356561">
    <property type="protein sequence ID" value="ERG95089.1"/>
    <property type="molecule type" value="Genomic_DNA"/>
</dbReference>
<dbReference type="Gene3D" id="3.40.50.150">
    <property type="entry name" value="Vaccinia Virus protein VP39"/>
    <property type="match status" value="1"/>
</dbReference>
<proteinExistence type="inferred from homology"/>
<evidence type="ECO:0000256" key="1">
    <source>
        <dbReference type="ARBA" id="ARBA00006149"/>
    </source>
</evidence>
<dbReference type="PANTHER" id="PTHR45875:SF1">
    <property type="entry name" value="METHYLTRANSFERASE N6AMT1"/>
    <property type="match status" value="1"/>
</dbReference>
<evidence type="ECO:0000259" key="5">
    <source>
        <dbReference type="Pfam" id="PF05175"/>
    </source>
</evidence>
<organism evidence="6 7">
    <name type="scientific">Haloquadratum walsbyi J07HQW2</name>
    <dbReference type="NCBI Taxonomy" id="1238425"/>
    <lineage>
        <taxon>Archaea</taxon>
        <taxon>Methanobacteriati</taxon>
        <taxon>Methanobacteriota</taxon>
        <taxon>Stenosarchaea group</taxon>
        <taxon>Halobacteria</taxon>
        <taxon>Halobacteriales</taxon>
        <taxon>Haloferacaceae</taxon>
        <taxon>Haloquadratum</taxon>
    </lineage>
</organism>
<keyword evidence="4" id="KW-0949">S-adenosyl-L-methionine</keyword>
<dbReference type="GO" id="GO:0008757">
    <property type="term" value="F:S-adenosylmethionine-dependent methyltransferase activity"/>
    <property type="evidence" value="ECO:0007669"/>
    <property type="project" value="TreeGrafter"/>
</dbReference>
<dbReference type="HOGENOM" id="CLU_018398_6_2_2"/>
<dbReference type="InterPro" id="IPR002052">
    <property type="entry name" value="DNA_methylase_N6_adenine_CS"/>
</dbReference>
<dbReference type="GO" id="GO:0035657">
    <property type="term" value="C:eRF1 methyltransferase complex"/>
    <property type="evidence" value="ECO:0007669"/>
    <property type="project" value="TreeGrafter"/>
</dbReference>
<keyword evidence="3" id="KW-0808">Transferase</keyword>
<dbReference type="NCBIfam" id="TIGR00537">
    <property type="entry name" value="hemK_rel_arch"/>
    <property type="match status" value="1"/>
</dbReference>
<dbReference type="eggNOG" id="arCOG00109">
    <property type="taxonomic scope" value="Archaea"/>
</dbReference>
<keyword evidence="2 6" id="KW-0489">Methyltransferase</keyword>
<dbReference type="InterPro" id="IPR004557">
    <property type="entry name" value="PrmC-related"/>
</dbReference>
<dbReference type="SUPFAM" id="SSF53335">
    <property type="entry name" value="S-adenosyl-L-methionine-dependent methyltransferases"/>
    <property type="match status" value="1"/>
</dbReference>
<evidence type="ECO:0000313" key="7">
    <source>
        <dbReference type="Proteomes" id="UP000030710"/>
    </source>
</evidence>
<dbReference type="InterPro" id="IPR029063">
    <property type="entry name" value="SAM-dependent_MTases_sf"/>
</dbReference>
<dbReference type="CDD" id="cd02440">
    <property type="entry name" value="AdoMet_MTases"/>
    <property type="match status" value="1"/>
</dbReference>
<dbReference type="GO" id="GO:0032259">
    <property type="term" value="P:methylation"/>
    <property type="evidence" value="ECO:0007669"/>
    <property type="project" value="UniProtKB-KW"/>
</dbReference>
<sequence>MTDNETQANAIDSTLAERREIETTVYQPAEDSALLADAISEQGHGRLLELGTGSGWVAIKSAEEVDSITEVVASDLNPYACHAAAQRAVSSDKAAVPISIVQGDLLTPFAANTFDTIAFNPPYLPTDPDAEWDDWMECALSGGRSGREVIESFIDTLARVLTPDGTGIVLISSLTGYEMVTEHIERAGFRHSVIIEESYPFETLSVLALGQQ</sequence>
<dbReference type="PROSITE" id="PS00092">
    <property type="entry name" value="N6_MTASE"/>
    <property type="match status" value="1"/>
</dbReference>
<dbReference type="PANTHER" id="PTHR45875">
    <property type="entry name" value="METHYLTRANSFERASE N6AMT1"/>
    <property type="match status" value="1"/>
</dbReference>
<comment type="similarity">
    <text evidence="1">Belongs to the eukaryotic/archaeal PrmC-related family.</text>
</comment>
<dbReference type="NCBIfam" id="NF011527">
    <property type="entry name" value="PRK14968.1-1"/>
    <property type="match status" value="1"/>
</dbReference>
<dbReference type="InterPro" id="IPR007848">
    <property type="entry name" value="Small_mtfrase_dom"/>
</dbReference>
<dbReference type="Pfam" id="PF05175">
    <property type="entry name" value="MTS"/>
    <property type="match status" value="1"/>
</dbReference>